<dbReference type="EMBL" id="JBHSJG010000018">
    <property type="protein sequence ID" value="MFC4987219.1"/>
    <property type="molecule type" value="Genomic_DNA"/>
</dbReference>
<proteinExistence type="predicted"/>
<dbReference type="RefSeq" id="WP_114578318.1">
    <property type="nucleotide sequence ID" value="NZ_JAIVEF010000007.1"/>
</dbReference>
<organism evidence="3 4">
    <name type="scientific">Saliphagus infecundisoli</name>
    <dbReference type="NCBI Taxonomy" id="1849069"/>
    <lineage>
        <taxon>Archaea</taxon>
        <taxon>Methanobacteriati</taxon>
        <taxon>Methanobacteriota</taxon>
        <taxon>Stenosarchaea group</taxon>
        <taxon>Halobacteria</taxon>
        <taxon>Halobacteriales</taxon>
        <taxon>Natrialbaceae</taxon>
        <taxon>Saliphagus</taxon>
    </lineage>
</organism>
<reference evidence="3 4" key="1">
    <citation type="journal article" date="2019" name="Int. J. Syst. Evol. Microbiol.">
        <title>The Global Catalogue of Microorganisms (GCM) 10K type strain sequencing project: providing services to taxonomists for standard genome sequencing and annotation.</title>
        <authorList>
            <consortium name="The Broad Institute Genomics Platform"/>
            <consortium name="The Broad Institute Genome Sequencing Center for Infectious Disease"/>
            <person name="Wu L."/>
            <person name="Ma J."/>
        </authorList>
    </citation>
    <scope>NUCLEOTIDE SEQUENCE [LARGE SCALE GENOMIC DNA]</scope>
    <source>
        <strain evidence="3 4">CGMCC 1.15824</strain>
    </source>
</reference>
<gene>
    <name evidence="3" type="ORF">ACFPFO_05445</name>
</gene>
<keyword evidence="1" id="KW-0812">Transmembrane</keyword>
<accession>A0ABD5QDH7</accession>
<comment type="caution">
    <text evidence="3">The sequence shown here is derived from an EMBL/GenBank/DDBJ whole genome shotgun (WGS) entry which is preliminary data.</text>
</comment>
<evidence type="ECO:0000313" key="4">
    <source>
        <dbReference type="Proteomes" id="UP001595925"/>
    </source>
</evidence>
<protein>
    <submittedName>
        <fullName evidence="3">DUF2892 domain-containing protein</fullName>
    </submittedName>
</protein>
<dbReference type="Proteomes" id="UP001595925">
    <property type="component" value="Unassembled WGS sequence"/>
</dbReference>
<dbReference type="Pfam" id="PF11127">
    <property type="entry name" value="YgaP-like_TM"/>
    <property type="match status" value="1"/>
</dbReference>
<keyword evidence="4" id="KW-1185">Reference proteome</keyword>
<keyword evidence="1" id="KW-1133">Transmembrane helix</keyword>
<feature type="domain" description="Inner membrane protein YgaP-like transmembrane" evidence="2">
    <location>
        <begin position="5"/>
        <end position="69"/>
    </location>
</feature>
<feature type="transmembrane region" description="Helical" evidence="1">
    <location>
        <begin position="39"/>
        <end position="65"/>
    </location>
</feature>
<evidence type="ECO:0000313" key="3">
    <source>
        <dbReference type="EMBL" id="MFC4987219.1"/>
    </source>
</evidence>
<evidence type="ECO:0000259" key="2">
    <source>
        <dbReference type="Pfam" id="PF11127"/>
    </source>
</evidence>
<evidence type="ECO:0000256" key="1">
    <source>
        <dbReference type="SAM" id="Phobius"/>
    </source>
</evidence>
<name>A0ABD5QDH7_9EURY</name>
<keyword evidence="1" id="KW-0472">Membrane</keyword>
<dbReference type="AlphaFoldDB" id="A0ABD5QDH7"/>
<feature type="transmembrane region" description="Helical" evidence="1">
    <location>
        <begin position="12"/>
        <end position="32"/>
    </location>
</feature>
<dbReference type="InterPro" id="IPR021309">
    <property type="entry name" value="YgaP-like_TM"/>
</dbReference>
<sequence>MRPAKNVGGLDRTVRGVLGTSLVVAALVAILAGRRTAGVLAVVAGAGLLVNWATGFCGANALLGIDTCSDSEES</sequence>